<reference evidence="1" key="1">
    <citation type="submission" date="2019-04" db="EMBL/GenBank/DDBJ databases">
        <title>Evolution of Biomass-Degrading Anaerobic Consortia Revealed by Metagenomics.</title>
        <authorList>
            <person name="Peng X."/>
        </authorList>
    </citation>
    <scope>NUCLEOTIDE SEQUENCE</scope>
    <source>
        <strain evidence="1">SIG140</strain>
    </source>
</reference>
<dbReference type="SUPFAM" id="SSF56784">
    <property type="entry name" value="HAD-like"/>
    <property type="match status" value="1"/>
</dbReference>
<comment type="caution">
    <text evidence="1">The sequence shown here is derived from an EMBL/GenBank/DDBJ whole genome shotgun (WGS) entry which is preliminary data.</text>
</comment>
<evidence type="ECO:0000313" key="1">
    <source>
        <dbReference type="EMBL" id="MBE6270547.1"/>
    </source>
</evidence>
<dbReference type="InterPro" id="IPR010037">
    <property type="entry name" value="FkbH_domain"/>
</dbReference>
<dbReference type="NCBIfam" id="TIGR01686">
    <property type="entry name" value="FkbH"/>
    <property type="match status" value="1"/>
</dbReference>
<dbReference type="Proteomes" id="UP000806522">
    <property type="component" value="Unassembled WGS sequence"/>
</dbReference>
<name>A0A9D5P169_XYLRU</name>
<protein>
    <submittedName>
        <fullName evidence="1">HAD-IIIC family phosphatase</fullName>
    </submittedName>
</protein>
<dbReference type="AlphaFoldDB" id="A0A9D5P169"/>
<dbReference type="Gene3D" id="3.40.50.1000">
    <property type="entry name" value="HAD superfamily/HAD-like"/>
    <property type="match status" value="1"/>
</dbReference>
<dbReference type="NCBIfam" id="TIGR01681">
    <property type="entry name" value="HAD-SF-IIIC"/>
    <property type="match status" value="1"/>
</dbReference>
<dbReference type="InterPro" id="IPR010033">
    <property type="entry name" value="HAD_SF_ppase_IIIC"/>
</dbReference>
<gene>
    <name evidence="1" type="ORF">E7101_06300</name>
</gene>
<evidence type="ECO:0000313" key="2">
    <source>
        <dbReference type="Proteomes" id="UP000806522"/>
    </source>
</evidence>
<dbReference type="InterPro" id="IPR036412">
    <property type="entry name" value="HAD-like_sf"/>
</dbReference>
<dbReference type="EMBL" id="SUYC01000005">
    <property type="protein sequence ID" value="MBE6270547.1"/>
    <property type="molecule type" value="Genomic_DNA"/>
</dbReference>
<proteinExistence type="predicted"/>
<accession>A0A9D5P169</accession>
<organism evidence="1 2">
    <name type="scientific">Xylanibacter ruminicola</name>
    <name type="common">Prevotella ruminicola</name>
    <dbReference type="NCBI Taxonomy" id="839"/>
    <lineage>
        <taxon>Bacteria</taxon>
        <taxon>Pseudomonadati</taxon>
        <taxon>Bacteroidota</taxon>
        <taxon>Bacteroidia</taxon>
        <taxon>Bacteroidales</taxon>
        <taxon>Prevotellaceae</taxon>
        <taxon>Xylanibacter</taxon>
    </lineage>
</organism>
<sequence length="585" mass="67703">MFSYIWQTGSLKNVPQGVSKYEITHVLPLIWIEHCVECAAPLCYNTCQMYKARSDGRCVRFEHGVIPYGELGGQLTFRRWAKLQALLPRRMDGIPVVQMEKISNRVNNYGYRAEKMMTGIKWNRHRPSKVIESLGIKYLTGHSFNNDITSLDGLLVSAYNHEKSVLKGLVEIVEGEHPVYKHAIALNPGWNETLIPMGEIQIDTAKRNVIRFYLEGDQTGTITFRYLDFITLKSKPSLKDVIPAKKVKCVAWDLDNTLWRGVIGDTKDGRVEAFPQSKALIEQLDKMGVIQTIVSKNTYEVAWKRVEELQLDKYFLYPAINWGRKSQNMQAIAKELNINIDTFALIDDSVFERNEVKSSLPQVRVYDVTEIDGLLNRPEFDIPITEESAKRRESYQKEAQRKEIRASYGGDYDTFLRDCGMHLEIFTPETEEQKSRCLELLQRSNQYNVSKDKRQADTFNTLFTQPQFQLFAFRVWDKWGDYGIVGFVSVEVEANIRYLRDFVMSCRVAQKKVERAFFNWYVGTMNVGDILDIDVWKTGRNNPLRDELKSMPLEIVADDDNHIHFSYQNNGTEFVNDNILIVNKL</sequence>
<dbReference type="InterPro" id="IPR023214">
    <property type="entry name" value="HAD_sf"/>
</dbReference>